<dbReference type="FunFam" id="1.20.1720.10:FF:000012">
    <property type="entry name" value="MFS toxin efflux pump (AflT)"/>
    <property type="match status" value="1"/>
</dbReference>
<evidence type="ECO:0000256" key="4">
    <source>
        <dbReference type="ARBA" id="ARBA00023136"/>
    </source>
</evidence>
<dbReference type="InterPro" id="IPR020846">
    <property type="entry name" value="MFS_dom"/>
</dbReference>
<evidence type="ECO:0000313" key="8">
    <source>
        <dbReference type="EMBL" id="KEF54447.1"/>
    </source>
</evidence>
<sequence length="567" mass="59676">MADTLEQSGAAQRKSMQSIKDNSEAPSTASASATDEYPPFKTVLAIVFGMMCVSLLVALDRTIIATAIPAITDHFNSLGDVGWYASAYLLTMSAFQLLIGRIYTFYSTKWVYIISIGIFELGSLVCGAAPNSPAFIVGRAIAGIGSAGVLSGAIIVIVDIVPLEKRPAWTGAFGAVFAIASVAGPLLGGAFTTNVSWRWCFYINLPIGGAAMVILFFILRVPQKKIEKTSLMEQVHQLDPIGTVLFMPSIICLLLALQWGGINYSWPSARIIALLVLAGVLFIAFIAVQIWRQELATVPPRIVKTRAVAAGIIYSFFSGAGMITLVYLLPIWFQAIKGATAVHSGIMNLPAVLGLTFAAIIAGVGTKQLGYFTHWMYISSILTPLGAGLISTFATSTGHSKWIGYQALWGLGLGLGMQQPSVAAQTVLKKNDVPTGAAIIFFAQGLGGSVCVSIANNIFLNKLATGLGSIPGIDADLVTHVGATDLRGVVPAASLDAVLDVYNFALRNGFYVGVAVSAATVVGTLLMPWINIKKVAADQKAEAAAAAKTPASDTRPADAEAKPVEEV</sequence>
<dbReference type="InterPro" id="IPR011701">
    <property type="entry name" value="MFS"/>
</dbReference>
<feature type="transmembrane region" description="Helical" evidence="6">
    <location>
        <begin position="436"/>
        <end position="459"/>
    </location>
</feature>
<feature type="region of interest" description="Disordered" evidence="5">
    <location>
        <begin position="1"/>
        <end position="34"/>
    </location>
</feature>
<dbReference type="SUPFAM" id="SSF103473">
    <property type="entry name" value="MFS general substrate transporter"/>
    <property type="match status" value="1"/>
</dbReference>
<dbReference type="InterPro" id="IPR036259">
    <property type="entry name" value="MFS_trans_sf"/>
</dbReference>
<feature type="transmembrane region" description="Helical" evidence="6">
    <location>
        <begin position="509"/>
        <end position="530"/>
    </location>
</feature>
<feature type="transmembrane region" description="Helical" evidence="6">
    <location>
        <begin position="376"/>
        <end position="396"/>
    </location>
</feature>
<keyword evidence="9" id="KW-1185">Reference proteome</keyword>
<feature type="transmembrane region" description="Helical" evidence="6">
    <location>
        <begin position="43"/>
        <end position="71"/>
    </location>
</feature>
<accession>A0A072P412</accession>
<proteinExistence type="predicted"/>
<keyword evidence="3 6" id="KW-1133">Transmembrane helix</keyword>
<evidence type="ECO:0000313" key="9">
    <source>
        <dbReference type="Proteomes" id="UP000027920"/>
    </source>
</evidence>
<feature type="compositionally biased region" description="Low complexity" evidence="5">
    <location>
        <begin position="24"/>
        <end position="34"/>
    </location>
</feature>
<comment type="subcellular location">
    <subcellularLocation>
        <location evidence="1">Membrane</location>
        <topology evidence="1">Multi-pass membrane protein</topology>
    </subcellularLocation>
</comment>
<evidence type="ECO:0000259" key="7">
    <source>
        <dbReference type="PROSITE" id="PS50850"/>
    </source>
</evidence>
<dbReference type="PROSITE" id="PS50850">
    <property type="entry name" value="MFS"/>
    <property type="match status" value="1"/>
</dbReference>
<feature type="domain" description="Major facilitator superfamily (MFS) profile" evidence="7">
    <location>
        <begin position="46"/>
        <end position="535"/>
    </location>
</feature>
<dbReference type="Pfam" id="PF07690">
    <property type="entry name" value="MFS_1"/>
    <property type="match status" value="1"/>
</dbReference>
<feature type="compositionally biased region" description="Polar residues" evidence="5">
    <location>
        <begin position="1"/>
        <end position="20"/>
    </location>
</feature>
<keyword evidence="4 6" id="KW-0472">Membrane</keyword>
<dbReference type="GO" id="GO:0005886">
    <property type="term" value="C:plasma membrane"/>
    <property type="evidence" value="ECO:0007669"/>
    <property type="project" value="TreeGrafter"/>
</dbReference>
<dbReference type="GeneID" id="25284522"/>
<protein>
    <recommendedName>
        <fullName evidence="7">Major facilitator superfamily (MFS) profile domain-containing protein</fullName>
    </recommendedName>
</protein>
<evidence type="ECO:0000256" key="2">
    <source>
        <dbReference type="ARBA" id="ARBA00022692"/>
    </source>
</evidence>
<dbReference type="GO" id="GO:0022857">
    <property type="term" value="F:transmembrane transporter activity"/>
    <property type="evidence" value="ECO:0007669"/>
    <property type="project" value="InterPro"/>
</dbReference>
<feature type="transmembrane region" description="Helical" evidence="6">
    <location>
        <begin position="312"/>
        <end position="333"/>
    </location>
</feature>
<dbReference type="OrthoDB" id="10021397at2759"/>
<feature type="region of interest" description="Disordered" evidence="5">
    <location>
        <begin position="545"/>
        <end position="567"/>
    </location>
</feature>
<feature type="transmembrane region" description="Helical" evidence="6">
    <location>
        <begin position="83"/>
        <end position="103"/>
    </location>
</feature>
<organism evidence="8 9">
    <name type="scientific">Exophiala aquamarina CBS 119918</name>
    <dbReference type="NCBI Taxonomy" id="1182545"/>
    <lineage>
        <taxon>Eukaryota</taxon>
        <taxon>Fungi</taxon>
        <taxon>Dikarya</taxon>
        <taxon>Ascomycota</taxon>
        <taxon>Pezizomycotina</taxon>
        <taxon>Eurotiomycetes</taxon>
        <taxon>Chaetothyriomycetidae</taxon>
        <taxon>Chaetothyriales</taxon>
        <taxon>Herpotrichiellaceae</taxon>
        <taxon>Exophiala</taxon>
    </lineage>
</organism>
<feature type="transmembrane region" description="Helical" evidence="6">
    <location>
        <begin position="110"/>
        <end position="130"/>
    </location>
</feature>
<gene>
    <name evidence="8" type="ORF">A1O9_09614</name>
</gene>
<feature type="transmembrane region" description="Helical" evidence="6">
    <location>
        <begin position="240"/>
        <end position="259"/>
    </location>
</feature>
<feature type="transmembrane region" description="Helical" evidence="6">
    <location>
        <begin position="271"/>
        <end position="291"/>
    </location>
</feature>
<keyword evidence="2 6" id="KW-0812">Transmembrane</keyword>
<evidence type="ECO:0000256" key="5">
    <source>
        <dbReference type="SAM" id="MobiDB-lite"/>
    </source>
</evidence>
<name>A0A072P412_9EURO</name>
<feature type="transmembrane region" description="Helical" evidence="6">
    <location>
        <begin position="136"/>
        <end position="161"/>
    </location>
</feature>
<evidence type="ECO:0000256" key="1">
    <source>
        <dbReference type="ARBA" id="ARBA00004141"/>
    </source>
</evidence>
<dbReference type="Proteomes" id="UP000027920">
    <property type="component" value="Unassembled WGS sequence"/>
</dbReference>
<comment type="caution">
    <text evidence="8">The sequence shown here is derived from an EMBL/GenBank/DDBJ whole genome shotgun (WGS) entry which is preliminary data.</text>
</comment>
<dbReference type="PANTHER" id="PTHR23501:SF201">
    <property type="entry name" value="MFS AFLATOXIN EFFLUX PUMP"/>
    <property type="match status" value="1"/>
</dbReference>
<dbReference type="AlphaFoldDB" id="A0A072P412"/>
<feature type="transmembrane region" description="Helical" evidence="6">
    <location>
        <begin position="345"/>
        <end position="364"/>
    </location>
</feature>
<reference evidence="8 9" key="1">
    <citation type="submission" date="2013-03" db="EMBL/GenBank/DDBJ databases">
        <title>The Genome Sequence of Exophiala aquamarina CBS 119918.</title>
        <authorList>
            <consortium name="The Broad Institute Genomics Platform"/>
            <person name="Cuomo C."/>
            <person name="de Hoog S."/>
            <person name="Gorbushina A."/>
            <person name="Walker B."/>
            <person name="Young S.K."/>
            <person name="Zeng Q."/>
            <person name="Gargeya S."/>
            <person name="Fitzgerald M."/>
            <person name="Haas B."/>
            <person name="Abouelleil A."/>
            <person name="Allen A.W."/>
            <person name="Alvarado L."/>
            <person name="Arachchi H.M."/>
            <person name="Berlin A.M."/>
            <person name="Chapman S.B."/>
            <person name="Gainer-Dewar J."/>
            <person name="Goldberg J."/>
            <person name="Griggs A."/>
            <person name="Gujja S."/>
            <person name="Hansen M."/>
            <person name="Howarth C."/>
            <person name="Imamovic A."/>
            <person name="Ireland A."/>
            <person name="Larimer J."/>
            <person name="McCowan C."/>
            <person name="Murphy C."/>
            <person name="Pearson M."/>
            <person name="Poon T.W."/>
            <person name="Priest M."/>
            <person name="Roberts A."/>
            <person name="Saif S."/>
            <person name="Shea T."/>
            <person name="Sisk P."/>
            <person name="Sykes S."/>
            <person name="Wortman J."/>
            <person name="Nusbaum C."/>
            <person name="Birren B."/>
        </authorList>
    </citation>
    <scope>NUCLEOTIDE SEQUENCE [LARGE SCALE GENOMIC DNA]</scope>
    <source>
        <strain evidence="8 9">CBS 119918</strain>
    </source>
</reference>
<dbReference type="FunFam" id="1.20.1250.20:FF:000196">
    <property type="entry name" value="MFS toxin efflux pump (AflT)"/>
    <property type="match status" value="1"/>
</dbReference>
<dbReference type="CDD" id="cd17502">
    <property type="entry name" value="MFS_Azr1_MDR_like"/>
    <property type="match status" value="1"/>
</dbReference>
<feature type="compositionally biased region" description="Basic and acidic residues" evidence="5">
    <location>
        <begin position="555"/>
        <end position="567"/>
    </location>
</feature>
<feature type="transmembrane region" description="Helical" evidence="6">
    <location>
        <begin position="199"/>
        <end position="219"/>
    </location>
</feature>
<dbReference type="HOGENOM" id="CLU_000960_22_1_1"/>
<dbReference type="PANTHER" id="PTHR23501">
    <property type="entry name" value="MAJOR FACILITATOR SUPERFAMILY"/>
    <property type="match status" value="1"/>
</dbReference>
<dbReference type="VEuPathDB" id="FungiDB:A1O9_09614"/>
<feature type="transmembrane region" description="Helical" evidence="6">
    <location>
        <begin position="168"/>
        <end position="187"/>
    </location>
</feature>
<dbReference type="RefSeq" id="XP_013257037.1">
    <property type="nucleotide sequence ID" value="XM_013401583.1"/>
</dbReference>
<evidence type="ECO:0000256" key="6">
    <source>
        <dbReference type="SAM" id="Phobius"/>
    </source>
</evidence>
<evidence type="ECO:0000256" key="3">
    <source>
        <dbReference type="ARBA" id="ARBA00022989"/>
    </source>
</evidence>
<dbReference type="Gene3D" id="1.20.1720.10">
    <property type="entry name" value="Multidrug resistance protein D"/>
    <property type="match status" value="1"/>
</dbReference>
<dbReference type="EMBL" id="AMGV01000010">
    <property type="protein sequence ID" value="KEF54447.1"/>
    <property type="molecule type" value="Genomic_DNA"/>
</dbReference>